<name>A0A8S5P7N0_9CAUD</name>
<keyword evidence="1" id="KW-0812">Transmembrane</keyword>
<evidence type="ECO:0000313" key="2">
    <source>
        <dbReference type="EMBL" id="DAE02597.1"/>
    </source>
</evidence>
<keyword evidence="1" id="KW-1133">Transmembrane helix</keyword>
<organism evidence="2">
    <name type="scientific">Siphoviridae sp. ctmYS12</name>
    <dbReference type="NCBI Taxonomy" id="2825652"/>
    <lineage>
        <taxon>Viruses</taxon>
        <taxon>Duplodnaviria</taxon>
        <taxon>Heunggongvirae</taxon>
        <taxon>Uroviricota</taxon>
        <taxon>Caudoviricetes</taxon>
    </lineage>
</organism>
<dbReference type="Pfam" id="PF19880">
    <property type="entry name" value="DUF6353"/>
    <property type="match status" value="1"/>
</dbReference>
<feature type="transmembrane region" description="Helical" evidence="1">
    <location>
        <begin position="65"/>
        <end position="86"/>
    </location>
</feature>
<protein>
    <submittedName>
        <fullName evidence="2">Uncharacterized protein</fullName>
    </submittedName>
</protein>
<reference evidence="2" key="1">
    <citation type="journal article" date="2021" name="Proc. Natl. Acad. Sci. U.S.A.">
        <title>A Catalog of Tens of Thousands of Viruses from Human Metagenomes Reveals Hidden Associations with Chronic Diseases.</title>
        <authorList>
            <person name="Tisza M.J."/>
            <person name="Buck C.B."/>
        </authorList>
    </citation>
    <scope>NUCLEOTIDE SEQUENCE</scope>
    <source>
        <strain evidence="2">CtmYS12</strain>
    </source>
</reference>
<dbReference type="EMBL" id="BK015347">
    <property type="protein sequence ID" value="DAE02597.1"/>
    <property type="molecule type" value="Genomic_DNA"/>
</dbReference>
<keyword evidence="1" id="KW-0472">Membrane</keyword>
<sequence length="259" mass="29506">MINAKLFLKRHSSTILACLGCAGVIVTSVTAVRATPKAIKLLEEAEENKGSELTTLEKAKTTTKIYLPSILFGVSTIACIAGSSILSYNTQKSMASAYALINQSYRDYRRKAKDIYGEDADRKILDAIIAEKAETMYIEAPGICDCATLYIDENHGEKRLFYDEYGKRFFESTLEQVISAEYHTNRNFVLRGSQMLNEFYGFLGLEPTDFGWEAGWCVMDELYWIDFDHREIEIDGKKCIVIQMPWEPRIGYDDDNCYY</sequence>
<accession>A0A8S5P7N0</accession>
<proteinExistence type="predicted"/>
<evidence type="ECO:0000256" key="1">
    <source>
        <dbReference type="SAM" id="Phobius"/>
    </source>
</evidence>
<dbReference type="InterPro" id="IPR045933">
    <property type="entry name" value="DUF6353"/>
</dbReference>